<name>A0A1M3TKK3_ASPLC</name>
<proteinExistence type="predicted"/>
<dbReference type="AlphaFoldDB" id="A0A1M3TKK3"/>
<evidence type="ECO:0000313" key="2">
    <source>
        <dbReference type="Proteomes" id="UP000184063"/>
    </source>
</evidence>
<accession>A0A1M3TKK3</accession>
<organism evidence="1 2">
    <name type="scientific">Aspergillus luchuensis (strain CBS 106.47)</name>
    <dbReference type="NCBI Taxonomy" id="1137211"/>
    <lineage>
        <taxon>Eukaryota</taxon>
        <taxon>Fungi</taxon>
        <taxon>Dikarya</taxon>
        <taxon>Ascomycota</taxon>
        <taxon>Pezizomycotina</taxon>
        <taxon>Eurotiomycetes</taxon>
        <taxon>Eurotiomycetidae</taxon>
        <taxon>Eurotiales</taxon>
        <taxon>Aspergillaceae</taxon>
        <taxon>Aspergillus</taxon>
        <taxon>Aspergillus subgen. Circumdati</taxon>
    </lineage>
</organism>
<gene>
    <name evidence="1" type="ORF">ASPFODRAFT_563599</name>
</gene>
<evidence type="ECO:0000313" key="1">
    <source>
        <dbReference type="EMBL" id="OJZ87176.1"/>
    </source>
</evidence>
<sequence length="141" mass="16788">MGYLLYLVWDWTRDEGRLLLAGQLAGGLRERQIETKRASRESWIREGRDNQLMIHRRAETRSMKRKIGLLRSYVQNFHVSLLPRPVYGVFFSSFSLLLQSTWHCVSYLLLFFTVERYLLISYRYSPTHPSNVEFHEQALFA</sequence>
<dbReference type="EMBL" id="KV878240">
    <property type="protein sequence ID" value="OJZ87176.1"/>
    <property type="molecule type" value="Genomic_DNA"/>
</dbReference>
<dbReference type="Proteomes" id="UP000184063">
    <property type="component" value="Unassembled WGS sequence"/>
</dbReference>
<reference evidence="2" key="1">
    <citation type="journal article" date="2017" name="Genome Biol.">
        <title>Comparative genomics reveals high biological diversity and specific adaptations in the industrially and medically important fungal genus Aspergillus.</title>
        <authorList>
            <person name="de Vries R.P."/>
            <person name="Riley R."/>
            <person name="Wiebenga A."/>
            <person name="Aguilar-Osorio G."/>
            <person name="Amillis S."/>
            <person name="Uchima C.A."/>
            <person name="Anderluh G."/>
            <person name="Asadollahi M."/>
            <person name="Askin M."/>
            <person name="Barry K."/>
            <person name="Battaglia E."/>
            <person name="Bayram O."/>
            <person name="Benocci T."/>
            <person name="Braus-Stromeyer S.A."/>
            <person name="Caldana C."/>
            <person name="Canovas D."/>
            <person name="Cerqueira G.C."/>
            <person name="Chen F."/>
            <person name="Chen W."/>
            <person name="Choi C."/>
            <person name="Clum A."/>
            <person name="Dos Santos R.A."/>
            <person name="Damasio A.R."/>
            <person name="Diallinas G."/>
            <person name="Emri T."/>
            <person name="Fekete E."/>
            <person name="Flipphi M."/>
            <person name="Freyberg S."/>
            <person name="Gallo A."/>
            <person name="Gournas C."/>
            <person name="Habgood R."/>
            <person name="Hainaut M."/>
            <person name="Harispe M.L."/>
            <person name="Henrissat B."/>
            <person name="Hilden K.S."/>
            <person name="Hope R."/>
            <person name="Hossain A."/>
            <person name="Karabika E."/>
            <person name="Karaffa L."/>
            <person name="Karanyi Z."/>
            <person name="Krasevec N."/>
            <person name="Kuo A."/>
            <person name="Kusch H."/>
            <person name="LaButti K."/>
            <person name="Lagendijk E.L."/>
            <person name="Lapidus A."/>
            <person name="Levasseur A."/>
            <person name="Lindquist E."/>
            <person name="Lipzen A."/>
            <person name="Logrieco A.F."/>
            <person name="MacCabe A."/>
            <person name="Maekelae M.R."/>
            <person name="Malavazi I."/>
            <person name="Melin P."/>
            <person name="Meyer V."/>
            <person name="Mielnichuk N."/>
            <person name="Miskei M."/>
            <person name="Molnar A.P."/>
            <person name="Mule G."/>
            <person name="Ngan C.Y."/>
            <person name="Orejas M."/>
            <person name="Orosz E."/>
            <person name="Ouedraogo J.P."/>
            <person name="Overkamp K.M."/>
            <person name="Park H.-S."/>
            <person name="Perrone G."/>
            <person name="Piumi F."/>
            <person name="Punt P.J."/>
            <person name="Ram A.F."/>
            <person name="Ramon A."/>
            <person name="Rauscher S."/>
            <person name="Record E."/>
            <person name="Riano-Pachon D.M."/>
            <person name="Robert V."/>
            <person name="Roehrig J."/>
            <person name="Ruller R."/>
            <person name="Salamov A."/>
            <person name="Salih N.S."/>
            <person name="Samson R.A."/>
            <person name="Sandor E."/>
            <person name="Sanguinetti M."/>
            <person name="Schuetze T."/>
            <person name="Sepcic K."/>
            <person name="Shelest E."/>
            <person name="Sherlock G."/>
            <person name="Sophianopoulou V."/>
            <person name="Squina F.M."/>
            <person name="Sun H."/>
            <person name="Susca A."/>
            <person name="Todd R.B."/>
            <person name="Tsang A."/>
            <person name="Unkles S.E."/>
            <person name="van de Wiele N."/>
            <person name="van Rossen-Uffink D."/>
            <person name="Oliveira J.V."/>
            <person name="Vesth T.C."/>
            <person name="Visser J."/>
            <person name="Yu J.-H."/>
            <person name="Zhou M."/>
            <person name="Andersen M.R."/>
            <person name="Archer D.B."/>
            <person name="Baker S.E."/>
            <person name="Benoit I."/>
            <person name="Brakhage A.A."/>
            <person name="Braus G.H."/>
            <person name="Fischer R."/>
            <person name="Frisvad J.C."/>
            <person name="Goldman G.H."/>
            <person name="Houbraken J."/>
            <person name="Oakley B."/>
            <person name="Pocsi I."/>
            <person name="Scazzocchio C."/>
            <person name="Seiboth B."/>
            <person name="vanKuyk P.A."/>
            <person name="Wortman J."/>
            <person name="Dyer P.S."/>
            <person name="Grigoriev I.V."/>
        </authorList>
    </citation>
    <scope>NUCLEOTIDE SEQUENCE [LARGE SCALE GENOMIC DNA]</scope>
    <source>
        <strain evidence="2">CBS 106.47</strain>
    </source>
</reference>
<dbReference type="VEuPathDB" id="FungiDB:ASPFODRAFT_563599"/>
<protein>
    <submittedName>
        <fullName evidence="1">Uncharacterized protein</fullName>
    </submittedName>
</protein>